<dbReference type="Pfam" id="PF04485">
    <property type="entry name" value="NblA"/>
    <property type="match status" value="1"/>
</dbReference>
<organism evidence="1 2">
    <name type="scientific">Komarekiella delphini-convector SJRDD-AB1</name>
    <dbReference type="NCBI Taxonomy" id="2593771"/>
    <lineage>
        <taxon>Bacteria</taxon>
        <taxon>Bacillati</taxon>
        <taxon>Cyanobacteriota</taxon>
        <taxon>Cyanophyceae</taxon>
        <taxon>Nostocales</taxon>
        <taxon>Nostocaceae</taxon>
        <taxon>Komarekiella</taxon>
        <taxon>Komarekiella delphini-convector</taxon>
    </lineage>
</organism>
<proteinExistence type="predicted"/>
<comment type="caution">
    <text evidence="1">The sequence shown here is derived from an EMBL/GenBank/DDBJ whole genome shotgun (WGS) entry which is preliminary data.</text>
</comment>
<dbReference type="Gene3D" id="1.10.287.670">
    <property type="entry name" value="Phycobilisome degradation protein NblA"/>
    <property type="match status" value="1"/>
</dbReference>
<dbReference type="InterPro" id="IPR036904">
    <property type="entry name" value="NblA_sf"/>
</dbReference>
<keyword evidence="2" id="KW-1185">Reference proteome</keyword>
<dbReference type="SUPFAM" id="SSF109859">
    <property type="entry name" value="NblA-like"/>
    <property type="match status" value="1"/>
</dbReference>
<name>A0AA40VQT0_9NOST</name>
<sequence length="65" mass="7599">MKSIELTIEQQFKLKVLETHIQGLNQQQAQRLLVKFVQIGMLKDNIINNYTDIQSIKLQGYLPEL</sequence>
<gene>
    <name evidence="1" type="ORF">FNW02_06665</name>
</gene>
<reference evidence="1" key="1">
    <citation type="submission" date="2019-07" db="EMBL/GenBank/DDBJ databases">
        <title>Toxilogical consequences of a new and cryptic species of cyanobacteria (Komarekiella delphini-convector) recovered from the epidermis of a bottlenose dolphin and 1500 ft. in the air.</title>
        <authorList>
            <person name="Brown A.O."/>
            <person name="Dvorak P."/>
            <person name="Villanueva C.D."/>
            <person name="Foss A.J."/>
            <person name="Garvey A.D."/>
            <person name="Gibson Q.A."/>
            <person name="Johansen J.R."/>
            <person name="Casamatta D.A."/>
        </authorList>
    </citation>
    <scope>NUCLEOTIDE SEQUENCE</scope>
    <source>
        <strain evidence="1">SJRDD-AB1</strain>
    </source>
</reference>
<dbReference type="EMBL" id="VJXY01000005">
    <property type="protein sequence ID" value="MBD6615526.1"/>
    <property type="molecule type" value="Genomic_DNA"/>
</dbReference>
<dbReference type="InterPro" id="IPR007574">
    <property type="entry name" value="NblA"/>
</dbReference>
<accession>A0AA40VQT0</accession>
<dbReference type="AlphaFoldDB" id="A0AA40VQT0"/>
<evidence type="ECO:0000313" key="1">
    <source>
        <dbReference type="EMBL" id="MBD6615526.1"/>
    </source>
</evidence>
<protein>
    <submittedName>
        <fullName evidence="1">Uncharacterized protein</fullName>
    </submittedName>
</protein>
<evidence type="ECO:0000313" key="2">
    <source>
        <dbReference type="Proteomes" id="UP001165986"/>
    </source>
</evidence>
<dbReference type="Proteomes" id="UP001165986">
    <property type="component" value="Unassembled WGS sequence"/>
</dbReference>
<dbReference type="RefSeq" id="WP_191756776.1">
    <property type="nucleotide sequence ID" value="NZ_VJXY01000005.1"/>
</dbReference>